<evidence type="ECO:0000256" key="1">
    <source>
        <dbReference type="SAM" id="MobiDB-lite"/>
    </source>
</evidence>
<name>A0AB34HQP6_ESCRO</name>
<organism evidence="2 3">
    <name type="scientific">Eschrichtius robustus</name>
    <name type="common">California gray whale</name>
    <name type="synonym">Eschrichtius gibbosus</name>
    <dbReference type="NCBI Taxonomy" id="9764"/>
    <lineage>
        <taxon>Eukaryota</taxon>
        <taxon>Metazoa</taxon>
        <taxon>Chordata</taxon>
        <taxon>Craniata</taxon>
        <taxon>Vertebrata</taxon>
        <taxon>Euteleostomi</taxon>
        <taxon>Mammalia</taxon>
        <taxon>Eutheria</taxon>
        <taxon>Laurasiatheria</taxon>
        <taxon>Artiodactyla</taxon>
        <taxon>Whippomorpha</taxon>
        <taxon>Cetacea</taxon>
        <taxon>Mysticeti</taxon>
        <taxon>Eschrichtiidae</taxon>
        <taxon>Eschrichtius</taxon>
    </lineage>
</organism>
<comment type="caution">
    <text evidence="2">The sequence shown here is derived from an EMBL/GenBank/DDBJ whole genome shotgun (WGS) entry which is preliminary data.</text>
</comment>
<evidence type="ECO:0000313" key="3">
    <source>
        <dbReference type="Proteomes" id="UP001159641"/>
    </source>
</evidence>
<dbReference type="SUPFAM" id="SSF81995">
    <property type="entry name" value="beta-sandwich domain of Sec23/24"/>
    <property type="match status" value="1"/>
</dbReference>
<feature type="region of interest" description="Disordered" evidence="1">
    <location>
        <begin position="1"/>
        <end position="99"/>
    </location>
</feature>
<gene>
    <name evidence="2" type="ORF">J1605_019205</name>
</gene>
<evidence type="ECO:0000313" key="2">
    <source>
        <dbReference type="EMBL" id="KAJ8793784.1"/>
    </source>
</evidence>
<protein>
    <submittedName>
        <fullName evidence="2">Uncharacterized protein</fullName>
    </submittedName>
</protein>
<keyword evidence="3" id="KW-1185">Reference proteome</keyword>
<reference evidence="2 3" key="1">
    <citation type="submission" date="2022-11" db="EMBL/GenBank/DDBJ databases">
        <title>Whole genome sequence of Eschrichtius robustus ER-17-0199.</title>
        <authorList>
            <person name="Bruniche-Olsen A."/>
            <person name="Black A.N."/>
            <person name="Fields C.J."/>
            <person name="Walden K."/>
            <person name="Dewoody J.A."/>
        </authorList>
    </citation>
    <scope>NUCLEOTIDE SEQUENCE [LARGE SCALE GENOMIC DNA]</scope>
    <source>
        <strain evidence="2">ER-17-0199</strain>
        <tissue evidence="2">Blubber</tissue>
    </source>
</reference>
<feature type="compositionally biased region" description="Polar residues" evidence="1">
    <location>
        <begin position="49"/>
        <end position="63"/>
    </location>
</feature>
<dbReference type="EMBL" id="JAIQCJ010000943">
    <property type="protein sequence ID" value="KAJ8793784.1"/>
    <property type="molecule type" value="Genomic_DNA"/>
</dbReference>
<sequence>MPSMTGPLLPGQSFGGPPGSEPNHVSSPPQALPPGTQMTGLPGPPPPMHSSQQPGYQLQQNVSFGPAQGPQPNYGSPYPGADTLGSQPGTPQLLPPKRLYPDAIPSLIQVIEDDRNNQGSEPLVTGVWGQVPPLVNTNFLVKDQGNASPQYI</sequence>
<accession>A0AB34HQP6</accession>
<dbReference type="Proteomes" id="UP001159641">
    <property type="component" value="Unassembled WGS sequence"/>
</dbReference>
<dbReference type="AlphaFoldDB" id="A0AB34HQP6"/>
<proteinExistence type="predicted"/>